<accession>A0A0A8YZM7</accession>
<sequence>MVSTLRYNYASVSLFLAHLFTSLLVALNCLNYFCLGNFY</sequence>
<dbReference type="AlphaFoldDB" id="A0A0A8YZM7"/>
<keyword evidence="1" id="KW-0472">Membrane</keyword>
<reference evidence="2" key="2">
    <citation type="journal article" date="2015" name="Data Brief">
        <title>Shoot transcriptome of the giant reed, Arundo donax.</title>
        <authorList>
            <person name="Barrero R.A."/>
            <person name="Guerrero F.D."/>
            <person name="Moolhuijzen P."/>
            <person name="Goolsby J.A."/>
            <person name="Tidwell J."/>
            <person name="Bellgard S.E."/>
            <person name="Bellgard M.I."/>
        </authorList>
    </citation>
    <scope>NUCLEOTIDE SEQUENCE</scope>
    <source>
        <tissue evidence="2">Shoot tissue taken approximately 20 cm above the soil surface</tissue>
    </source>
</reference>
<keyword evidence="1" id="KW-0812">Transmembrane</keyword>
<keyword evidence="1" id="KW-1133">Transmembrane helix</keyword>
<feature type="transmembrane region" description="Helical" evidence="1">
    <location>
        <begin position="12"/>
        <end position="35"/>
    </location>
</feature>
<name>A0A0A8YZM7_ARUDO</name>
<proteinExistence type="predicted"/>
<organism evidence="2">
    <name type="scientific">Arundo donax</name>
    <name type="common">Giant reed</name>
    <name type="synonym">Donax arundinaceus</name>
    <dbReference type="NCBI Taxonomy" id="35708"/>
    <lineage>
        <taxon>Eukaryota</taxon>
        <taxon>Viridiplantae</taxon>
        <taxon>Streptophyta</taxon>
        <taxon>Embryophyta</taxon>
        <taxon>Tracheophyta</taxon>
        <taxon>Spermatophyta</taxon>
        <taxon>Magnoliopsida</taxon>
        <taxon>Liliopsida</taxon>
        <taxon>Poales</taxon>
        <taxon>Poaceae</taxon>
        <taxon>PACMAD clade</taxon>
        <taxon>Arundinoideae</taxon>
        <taxon>Arundineae</taxon>
        <taxon>Arundo</taxon>
    </lineage>
</organism>
<evidence type="ECO:0000313" key="2">
    <source>
        <dbReference type="EMBL" id="JAD30893.1"/>
    </source>
</evidence>
<evidence type="ECO:0000256" key="1">
    <source>
        <dbReference type="SAM" id="Phobius"/>
    </source>
</evidence>
<reference evidence="2" key="1">
    <citation type="submission" date="2014-09" db="EMBL/GenBank/DDBJ databases">
        <authorList>
            <person name="Magalhaes I.L.F."/>
            <person name="Oliveira U."/>
            <person name="Santos F.R."/>
            <person name="Vidigal T.H.D.A."/>
            <person name="Brescovit A.D."/>
            <person name="Santos A.J."/>
        </authorList>
    </citation>
    <scope>NUCLEOTIDE SEQUENCE</scope>
    <source>
        <tissue evidence="2">Shoot tissue taken approximately 20 cm above the soil surface</tissue>
    </source>
</reference>
<dbReference type="EMBL" id="GBRH01267002">
    <property type="protein sequence ID" value="JAD30893.1"/>
    <property type="molecule type" value="Transcribed_RNA"/>
</dbReference>
<protein>
    <submittedName>
        <fullName evidence="2">Uncharacterized protein</fullName>
    </submittedName>
</protein>